<dbReference type="PANTHER" id="PTHR43775">
    <property type="entry name" value="FATTY ACID SYNTHASE"/>
    <property type="match status" value="1"/>
</dbReference>
<feature type="region of interest" description="Disordered" evidence="5">
    <location>
        <begin position="1009"/>
        <end position="1028"/>
    </location>
</feature>
<dbReference type="Pfam" id="PF08659">
    <property type="entry name" value="KR"/>
    <property type="match status" value="1"/>
</dbReference>
<dbReference type="InterPro" id="IPR049900">
    <property type="entry name" value="PKS_mFAS_DH"/>
</dbReference>
<evidence type="ECO:0000256" key="3">
    <source>
        <dbReference type="ARBA" id="ARBA00022679"/>
    </source>
</evidence>
<feature type="region of interest" description="C-terminal hotdog fold" evidence="4">
    <location>
        <begin position="587"/>
        <end position="733"/>
    </location>
</feature>
<dbReference type="PROSITE" id="PS52019">
    <property type="entry name" value="PKS_MFAS_DH"/>
    <property type="match status" value="1"/>
</dbReference>
<dbReference type="SMART" id="SM00826">
    <property type="entry name" value="PKS_DH"/>
    <property type="match status" value="1"/>
</dbReference>
<keyword evidence="3" id="KW-0808">Transferase</keyword>
<dbReference type="InterPro" id="IPR049551">
    <property type="entry name" value="PKS_DH_C"/>
</dbReference>
<feature type="compositionally biased region" description="Basic and acidic residues" evidence="5">
    <location>
        <begin position="1709"/>
        <end position="1727"/>
    </location>
</feature>
<dbReference type="EMBL" id="JACAZI010000009">
    <property type="protein sequence ID" value="KAF7352570.1"/>
    <property type="molecule type" value="Genomic_DNA"/>
</dbReference>
<dbReference type="InterPro" id="IPR029058">
    <property type="entry name" value="AB_hydrolase_fold"/>
</dbReference>
<dbReference type="GO" id="GO:0006633">
    <property type="term" value="P:fatty acid biosynthetic process"/>
    <property type="evidence" value="ECO:0007669"/>
    <property type="project" value="TreeGrafter"/>
</dbReference>
<dbReference type="SUPFAM" id="SSF52151">
    <property type="entry name" value="FabD/lysophospholipase-like"/>
    <property type="match status" value="1"/>
</dbReference>
<dbReference type="InterPro" id="IPR016035">
    <property type="entry name" value="Acyl_Trfase/lysoPLipase"/>
</dbReference>
<dbReference type="Pfam" id="PF13489">
    <property type="entry name" value="Methyltransf_23"/>
    <property type="match status" value="1"/>
</dbReference>
<dbReference type="SUPFAM" id="SSF51735">
    <property type="entry name" value="NAD(P)-binding Rossmann-fold domains"/>
    <property type="match status" value="1"/>
</dbReference>
<dbReference type="InterPro" id="IPR036291">
    <property type="entry name" value="NAD(P)-bd_dom_sf"/>
</dbReference>
<dbReference type="InterPro" id="IPR042104">
    <property type="entry name" value="PKS_dehydratase_sf"/>
</dbReference>
<dbReference type="Pfam" id="PF00975">
    <property type="entry name" value="Thioesterase"/>
    <property type="match status" value="1"/>
</dbReference>
<dbReference type="InterPro" id="IPR057326">
    <property type="entry name" value="KR_dom"/>
</dbReference>
<dbReference type="InterPro" id="IPR016036">
    <property type="entry name" value="Malonyl_transacylase_ACP-bd"/>
</dbReference>
<feature type="region of interest" description="Disordered" evidence="5">
    <location>
        <begin position="1704"/>
        <end position="1731"/>
    </location>
</feature>
<dbReference type="SUPFAM" id="SSF53335">
    <property type="entry name" value="S-adenosyl-L-methionine-dependent methyltransferases"/>
    <property type="match status" value="1"/>
</dbReference>
<dbReference type="InterPro" id="IPR049552">
    <property type="entry name" value="PKS_DH_N"/>
</dbReference>
<dbReference type="InterPro" id="IPR029063">
    <property type="entry name" value="SAM-dependent_MTases_sf"/>
</dbReference>
<gene>
    <name evidence="7" type="ORF">MVEN_01222300</name>
</gene>
<dbReference type="Gene3D" id="3.40.50.720">
    <property type="entry name" value="NAD(P)-binding Rossmann-like Domain"/>
    <property type="match status" value="1"/>
</dbReference>
<feature type="domain" description="PKS/mFAS DH" evidence="6">
    <location>
        <begin position="463"/>
        <end position="733"/>
    </location>
</feature>
<sequence>MLLLRRRLHAHILLRYRRPNRCCSLPVVFPPQTASAIASTLAMSNPIDLTSLSTIYGRRSRQLTWRTFATWVPGQERIEFPDPVLAPKTKAPIVFVFSGQGPQHFNMGRQLFKNSEAFRTSILRMDKVYQSITGQSLVNDFGLFDEIPPKFTLADIWPIAITQPSLIILEMALYDLFVAHGVFPDILVAHSAGETAMLYASGAISQEMAVEIATARGLAMRSVEAFGGAMAAVGCTAEQAVEVIRQCRNSDILEVGCYNGPDAVALSGSDAAIDRAVEYAHNRGFFARKIKTHVAGHSSLMERCREDYQARMLDIYSRYPGQYMPSKTTYSTQTGSRWAAPFTPGYMWTNARNPVYFAKAISTVWKDHPNAIFVEITPHPVLTSYITSVGVKPDFVIAPLRRIRYPEPFAEVVDFLRALGSLACLGSNRVDFQALNGPTALKDVFLPPYPFNRKNIPYCSPSHQAALTRGRNGPLNYKGMALNMLTHPDLAQHVIKGEPILPATAYLEMAFEFGASHLWNVEFISMLPLLKDKILRVEVTADQHRWEVKSWSADQSQIPPRLHACGYMGRDDCSDMSPTLSVKEIQARCVPLPVKRFYDSISYFAQYGPAFRQIRQIWTGENEAIVEINNDFHTSDNRYIINPAILDSCLHVLVHPAFTGDTNQSTYYLPSRIQEVILHTSGKLPAILFSHSTFREWHPDYLVFDIVVVDPLGNKICSLLGAHISKHSQPYQDPRHYDIEYQPMSPSKFVSPRQLPQCPDYAFLDNIIAHLPTIGENASKSAYIHILDSIKMRKTTPLQILNEIPYPAESSIVRVKEILDHLISHGKTIISILEIGNVSGSLSRLLRALSEEYSTISLRIVTSGVVTPEAELCFGLPSISFDPDLAGQGLAPWSYDIIVGTHGLGFVVNLSRTLRYLHDALIPGGFLVVSEAIGDASTPGAEWIDLIFGQNDSGWKGLSQGRTYHRFDRATWTRCFHESGFNHLVSPTTDEPPGLFIVLTAQRDALSIRSDADPTTSSTAKEPHMVSFPSPHHGLELRSLLSDLEELSEPQTLWVEATDKTLAGSAARGFTRSLRREGLKTDVRLILFDVSWTPDQRSAILRYLAEFPHLEKEVVIDAQAKIFVPRIILQPPVVEPSRSLALSECWKYHASTTSLVHSSPGSPRDGEVLVRVLSASKLGPLTGIVGVVHATRSSSWAVGTRVVGVSGLDLSNVQILFEGEIAALPADADIHATSTLVVPLLILALALGSHLLSPCRIVGQHLHIAEEDSVVRCIQHLWRILNFDASAIRDAASPKSLSTSSIVIVGRLDSAAIQVLKSRIQPNASVFIWDDIISGVPSRLQHERWLAGDILQKYIPTIPLLHANLPYTVTGREPHELIPSGHDISNPVQFDPSRVYLLLGGIGSFGIHVAIWMYSRGARRIVLASRSGAKSLDSSNQQALRRAFGYLKTRSDLDLRLEACDCTSEEQMRTLLDSIHHPIAGCVLLSAVLVDGVFMSFDPARSLAYQAPITSKIDVFQVVEKVIAIEKLDFFISTSSVMSFGSVGQTNYAAANTALEWLTGRYPNAFSLVAPGITDSTFALDQLTSPDPRPPVWLKYAMSCHELCECIESGLKKLRMRPFTTYIPELGWDAVEEHLGNSPLYRHLLVPSTSPPPEDLDPTVPLTSYGLDSLSASRMASAFKSLFTITQLQLLADVTLQDLQNRLTDSVEDESKSGDTEVDHTEEKPYDWKTPNQQGENIVKLVIGRADDIPLILVHGGAGNPVPFQPLQQHFTSALWAFQYTPDTPLTNFNELTSFYFARMKEARPHGPYRLGAYSATCLVAMELARRLEAGGDTVLQLAFIDHFPLLYASPILLYESETMRIRSFSESQHDSAVRQIFSIMQNDPHENWITRGPLNLEAKQIRIMLKKTGEVMLPYIMELLGDPTSTTEEERQIILKRSLGAAVDEIKAPVTVYIAGRGIFGELREACPSGEWDDYGIRCCRKRMDAVVFEKEGHLSLLHSKVFSDSLENSWEK</sequence>
<dbReference type="Pfam" id="PF21089">
    <property type="entry name" value="PKS_DH_N"/>
    <property type="match status" value="1"/>
</dbReference>
<dbReference type="Gene3D" id="3.40.50.150">
    <property type="entry name" value="Vaccinia Virus protein VP39"/>
    <property type="match status" value="1"/>
</dbReference>
<proteinExistence type="predicted"/>
<dbReference type="Pfam" id="PF00698">
    <property type="entry name" value="Acyl_transf_1"/>
    <property type="match status" value="1"/>
</dbReference>
<keyword evidence="2" id="KW-0597">Phosphoprotein</keyword>
<dbReference type="SMART" id="SM00822">
    <property type="entry name" value="PKS_KR"/>
    <property type="match status" value="1"/>
</dbReference>
<dbReference type="InterPro" id="IPR050091">
    <property type="entry name" value="PKS_NRPS_Biosynth_Enz"/>
</dbReference>
<dbReference type="GO" id="GO:0044550">
    <property type="term" value="P:secondary metabolite biosynthetic process"/>
    <property type="evidence" value="ECO:0007669"/>
    <property type="project" value="UniProtKB-ARBA"/>
</dbReference>
<dbReference type="InterPro" id="IPR020807">
    <property type="entry name" value="PKS_DH"/>
</dbReference>
<dbReference type="SUPFAM" id="SSF55048">
    <property type="entry name" value="Probable ACP-binding domain of malonyl-CoA ACP transacylase"/>
    <property type="match status" value="1"/>
</dbReference>
<dbReference type="Pfam" id="PF14765">
    <property type="entry name" value="PS-DH"/>
    <property type="match status" value="1"/>
</dbReference>
<keyword evidence="1" id="KW-0596">Phosphopantetheine</keyword>
<dbReference type="InterPro" id="IPR014043">
    <property type="entry name" value="Acyl_transferase_dom"/>
</dbReference>
<evidence type="ECO:0000313" key="7">
    <source>
        <dbReference type="EMBL" id="KAF7352570.1"/>
    </source>
</evidence>
<organism evidence="7 8">
    <name type="scientific">Mycena venus</name>
    <dbReference type="NCBI Taxonomy" id="2733690"/>
    <lineage>
        <taxon>Eukaryota</taxon>
        <taxon>Fungi</taxon>
        <taxon>Dikarya</taxon>
        <taxon>Basidiomycota</taxon>
        <taxon>Agaricomycotina</taxon>
        <taxon>Agaricomycetes</taxon>
        <taxon>Agaricomycetidae</taxon>
        <taxon>Agaricales</taxon>
        <taxon>Marasmiineae</taxon>
        <taxon>Mycenaceae</taxon>
        <taxon>Mycena</taxon>
    </lineage>
</organism>
<evidence type="ECO:0000259" key="6">
    <source>
        <dbReference type="PROSITE" id="PS52019"/>
    </source>
</evidence>
<dbReference type="GO" id="GO:0004312">
    <property type="term" value="F:fatty acid synthase activity"/>
    <property type="evidence" value="ECO:0007669"/>
    <property type="project" value="TreeGrafter"/>
</dbReference>
<dbReference type="SUPFAM" id="SSF53474">
    <property type="entry name" value="alpha/beta-Hydrolases"/>
    <property type="match status" value="1"/>
</dbReference>
<feature type="active site" description="Proton donor; for dehydratase activity" evidence="4">
    <location>
        <position position="647"/>
    </location>
</feature>
<evidence type="ECO:0000313" key="8">
    <source>
        <dbReference type="Proteomes" id="UP000620124"/>
    </source>
</evidence>
<dbReference type="Gene3D" id="3.40.366.10">
    <property type="entry name" value="Malonyl-Coenzyme A Acyl Carrier Protein, domain 2"/>
    <property type="match status" value="1"/>
</dbReference>
<name>A0A8H7CW63_9AGAR</name>
<protein>
    <submittedName>
        <fullName evidence="7">Polyketide synthase</fullName>
    </submittedName>
</protein>
<dbReference type="Proteomes" id="UP000620124">
    <property type="component" value="Unassembled WGS sequence"/>
</dbReference>
<dbReference type="InterPro" id="IPR001227">
    <property type="entry name" value="Ac_transferase_dom_sf"/>
</dbReference>
<evidence type="ECO:0000256" key="4">
    <source>
        <dbReference type="PROSITE-ProRule" id="PRU01363"/>
    </source>
</evidence>
<reference evidence="7" key="1">
    <citation type="submission" date="2020-05" db="EMBL/GenBank/DDBJ databases">
        <title>Mycena genomes resolve the evolution of fungal bioluminescence.</title>
        <authorList>
            <person name="Tsai I.J."/>
        </authorList>
    </citation>
    <scope>NUCLEOTIDE SEQUENCE</scope>
    <source>
        <strain evidence="7">CCC161011</strain>
    </source>
</reference>
<accession>A0A8H7CW63</accession>
<keyword evidence="8" id="KW-1185">Reference proteome</keyword>
<evidence type="ECO:0000256" key="2">
    <source>
        <dbReference type="ARBA" id="ARBA00022553"/>
    </source>
</evidence>
<dbReference type="Gene3D" id="3.10.129.110">
    <property type="entry name" value="Polyketide synthase dehydratase"/>
    <property type="match status" value="1"/>
</dbReference>
<comment type="caution">
    <text evidence="7">The sequence shown here is derived from an EMBL/GenBank/DDBJ whole genome shotgun (WGS) entry which is preliminary data.</text>
</comment>
<dbReference type="Gene3D" id="3.40.50.1820">
    <property type="entry name" value="alpha/beta hydrolase"/>
    <property type="match status" value="1"/>
</dbReference>
<dbReference type="SMART" id="SM00827">
    <property type="entry name" value="PKS_AT"/>
    <property type="match status" value="1"/>
</dbReference>
<dbReference type="OrthoDB" id="329835at2759"/>
<feature type="region of interest" description="N-terminal hotdog fold" evidence="4">
    <location>
        <begin position="463"/>
        <end position="575"/>
    </location>
</feature>
<dbReference type="InterPro" id="IPR013968">
    <property type="entry name" value="PKS_KR"/>
</dbReference>
<evidence type="ECO:0000256" key="5">
    <source>
        <dbReference type="SAM" id="MobiDB-lite"/>
    </source>
</evidence>
<dbReference type="PANTHER" id="PTHR43775:SF37">
    <property type="entry name" value="SI:DKEY-61P9.11"/>
    <property type="match status" value="1"/>
</dbReference>
<feature type="active site" description="Proton acceptor; for dehydratase activity" evidence="4">
    <location>
        <position position="493"/>
    </location>
</feature>
<dbReference type="InterPro" id="IPR001031">
    <property type="entry name" value="Thioesterase"/>
</dbReference>
<evidence type="ECO:0000256" key="1">
    <source>
        <dbReference type="ARBA" id="ARBA00022450"/>
    </source>
</evidence>